<dbReference type="InterPro" id="IPR043128">
    <property type="entry name" value="Rev_trsase/Diguanyl_cyclase"/>
</dbReference>
<dbReference type="EC" id="2.7.7.65" evidence="4"/>
<dbReference type="SMART" id="SM00267">
    <property type="entry name" value="GGDEF"/>
    <property type="match status" value="1"/>
</dbReference>
<name>A0A1P8EFI5_9GAMM</name>
<dbReference type="Proteomes" id="UP000185674">
    <property type="component" value="Chromosome"/>
</dbReference>
<dbReference type="STRING" id="487316.BEN76_02525"/>
<dbReference type="PANTHER" id="PTHR33121:SF79">
    <property type="entry name" value="CYCLIC DI-GMP PHOSPHODIESTERASE PDED-RELATED"/>
    <property type="match status" value="1"/>
</dbReference>
<dbReference type="CDD" id="cd01949">
    <property type="entry name" value="GGDEF"/>
    <property type="match status" value="1"/>
</dbReference>
<dbReference type="NCBIfam" id="TIGR00254">
    <property type="entry name" value="GGDEF"/>
    <property type="match status" value="1"/>
</dbReference>
<feature type="domain" description="EAL" evidence="1">
    <location>
        <begin position="225"/>
        <end position="480"/>
    </location>
</feature>
<dbReference type="Pfam" id="PF00990">
    <property type="entry name" value="GGDEF"/>
    <property type="match status" value="1"/>
</dbReference>
<sequence>MNLMTPRHLGCYELDSKVDRIRLHKTAHHLAVHPLSENISHQHNVHIEDVAEHSTEIDALTGLPDQSGFNKKLNLMMRECQIKLDESFGLILFDFDYFNQINSNHGHLVGDQILKTLAERVQRVLPQEVFFTRLGSDEFALLIPHIHSDAYLIETYALIHQEISRPIEYLDQIIESNISAGCAIYPRDVTDTMNVVQAANIALCRLKLSGRGGYCIFKREMQIEQNVIAQQFNCARYILRHNLICPFYQPKFNLKNGQLTGFEALLRWYDQHDQLQLPRRIKNAFEDYNLASRLSEIMQLRVFRDMAEWIDQGLDMVPVSINAAPVEFLKDNYAELLLDRLDRFNIPHSLVEIEITEHLLDEHGKAYISRALNKLKHEGIRIALDDFGTGHSSLTRLANLPVDCLKIDCDFVQRMEQEKLIFAIVQSIISMSSNLGIDVVAEGIENVHQLELLKQQGCEIGQGFLFSHALAPAEAKALLS</sequence>
<dbReference type="RefSeq" id="WP_004938880.1">
    <property type="nucleotide sequence ID" value="NZ_BBNM01000001.1"/>
</dbReference>
<dbReference type="GO" id="GO:0052621">
    <property type="term" value="F:diguanylate cyclase activity"/>
    <property type="evidence" value="ECO:0007669"/>
    <property type="project" value="UniProtKB-EC"/>
</dbReference>
<dbReference type="EMBL" id="CP016896">
    <property type="protein sequence ID" value="APV34956.1"/>
    <property type="molecule type" value="Genomic_DNA"/>
</dbReference>
<dbReference type="InterPro" id="IPR000160">
    <property type="entry name" value="GGDEF_dom"/>
</dbReference>
<evidence type="ECO:0000259" key="2">
    <source>
        <dbReference type="PROSITE" id="PS50887"/>
    </source>
</evidence>
<keyword evidence="4" id="KW-0378">Hydrolase</keyword>
<evidence type="ECO:0000313" key="4">
    <source>
        <dbReference type="EMBL" id="WND04546.1"/>
    </source>
</evidence>
<dbReference type="AlphaFoldDB" id="A0A1P8EFI5"/>
<evidence type="ECO:0000259" key="1">
    <source>
        <dbReference type="PROSITE" id="PS50883"/>
    </source>
</evidence>
<dbReference type="SMART" id="SM00052">
    <property type="entry name" value="EAL"/>
    <property type="match status" value="1"/>
</dbReference>
<dbReference type="PROSITE" id="PS50887">
    <property type="entry name" value="GGDEF"/>
    <property type="match status" value="1"/>
</dbReference>
<keyword evidence="4" id="KW-0548">Nucleotidyltransferase</keyword>
<dbReference type="PROSITE" id="PS50883">
    <property type="entry name" value="EAL"/>
    <property type="match status" value="1"/>
</dbReference>
<dbReference type="GO" id="GO:0071111">
    <property type="term" value="F:cyclic-guanylate-specific phosphodiesterase activity"/>
    <property type="evidence" value="ECO:0007669"/>
    <property type="project" value="UniProtKB-EC"/>
</dbReference>
<accession>A0A1P8EFI5</accession>
<dbReference type="Pfam" id="PF00563">
    <property type="entry name" value="EAL"/>
    <property type="match status" value="1"/>
</dbReference>
<dbReference type="InterPro" id="IPR029787">
    <property type="entry name" value="Nucleotide_cyclase"/>
</dbReference>
<dbReference type="Gene3D" id="3.30.70.270">
    <property type="match status" value="1"/>
</dbReference>
<dbReference type="InterPro" id="IPR001633">
    <property type="entry name" value="EAL_dom"/>
</dbReference>
<feature type="domain" description="GGDEF" evidence="2">
    <location>
        <begin position="86"/>
        <end position="219"/>
    </location>
</feature>
<dbReference type="Gene3D" id="3.20.20.450">
    <property type="entry name" value="EAL domain"/>
    <property type="match status" value="1"/>
</dbReference>
<organism evidence="3 5">
    <name type="scientific">Acinetobacter soli</name>
    <dbReference type="NCBI Taxonomy" id="487316"/>
    <lineage>
        <taxon>Bacteria</taxon>
        <taxon>Pseudomonadati</taxon>
        <taxon>Pseudomonadota</taxon>
        <taxon>Gammaproteobacteria</taxon>
        <taxon>Moraxellales</taxon>
        <taxon>Moraxellaceae</taxon>
        <taxon>Acinetobacter</taxon>
    </lineage>
</organism>
<dbReference type="Proteomes" id="UP001256400">
    <property type="component" value="Chromosome"/>
</dbReference>
<dbReference type="InterPro" id="IPR050706">
    <property type="entry name" value="Cyclic-di-GMP_PDE-like"/>
</dbReference>
<dbReference type="PANTHER" id="PTHR33121">
    <property type="entry name" value="CYCLIC DI-GMP PHOSPHODIESTERASE PDEF"/>
    <property type="match status" value="1"/>
</dbReference>
<reference evidence="4" key="2">
    <citation type="submission" date="2023-09" db="EMBL/GenBank/DDBJ databases">
        <title>Acinetobacter soli.</title>
        <authorList>
            <person name="Kim B."/>
            <person name="Kim D."/>
            <person name="Park D."/>
        </authorList>
    </citation>
    <scope>NUCLEOTIDE SEQUENCE</scope>
    <source>
        <strain evidence="4">2023.05</strain>
    </source>
</reference>
<dbReference type="EMBL" id="CP134206">
    <property type="protein sequence ID" value="WND04546.1"/>
    <property type="molecule type" value="Genomic_DNA"/>
</dbReference>
<dbReference type="SUPFAM" id="SSF55073">
    <property type="entry name" value="Nucleotide cyclase"/>
    <property type="match status" value="1"/>
</dbReference>
<dbReference type="eggNOG" id="COG5001">
    <property type="taxonomic scope" value="Bacteria"/>
</dbReference>
<gene>
    <name evidence="3" type="ORF">BEN76_02525</name>
    <name evidence="4" type="ORF">RHP80_09930</name>
</gene>
<dbReference type="SUPFAM" id="SSF141868">
    <property type="entry name" value="EAL domain-like"/>
    <property type="match status" value="1"/>
</dbReference>
<dbReference type="InterPro" id="IPR035919">
    <property type="entry name" value="EAL_sf"/>
</dbReference>
<dbReference type="EC" id="3.1.4.52" evidence="4"/>
<dbReference type="KEGG" id="asol:BEN76_02525"/>
<keyword evidence="4" id="KW-0808">Transferase</keyword>
<evidence type="ECO:0000313" key="5">
    <source>
        <dbReference type="Proteomes" id="UP000185674"/>
    </source>
</evidence>
<dbReference type="CDD" id="cd01948">
    <property type="entry name" value="EAL"/>
    <property type="match status" value="1"/>
</dbReference>
<reference evidence="3 5" key="1">
    <citation type="submission" date="2016-08" db="EMBL/GenBank/DDBJ databases">
        <title>Complete genome sequence of Acinetobacter baylyi strain GFJ2.</title>
        <authorList>
            <person name="Tabata M."/>
            <person name="Kuboki S."/>
            <person name="Gibu N."/>
            <person name="Kinouchi Y."/>
            <person name="Vangnai A."/>
            <person name="Kasai D."/>
            <person name="Fukuda M."/>
        </authorList>
    </citation>
    <scope>NUCLEOTIDE SEQUENCE [LARGE SCALE GENOMIC DNA]</scope>
    <source>
        <strain evidence="3 5">GFJ2</strain>
    </source>
</reference>
<proteinExistence type="predicted"/>
<evidence type="ECO:0000313" key="3">
    <source>
        <dbReference type="EMBL" id="APV34956.1"/>
    </source>
</evidence>
<protein>
    <submittedName>
        <fullName evidence="4">Bifunctional diguanylate cyclase/phosphodiesterase</fullName>
        <ecNumber evidence="4">2.7.7.65</ecNumber>
        <ecNumber evidence="4">3.1.4.52</ecNumber>
    </submittedName>
    <submittedName>
        <fullName evidence="3">GGDEF-domain containing protein</fullName>
    </submittedName>
</protein>